<keyword evidence="3" id="KW-1185">Reference proteome</keyword>
<evidence type="ECO:0008006" key="4">
    <source>
        <dbReference type="Google" id="ProtNLM"/>
    </source>
</evidence>
<accession>A0A8D0AUU4</accession>
<evidence type="ECO:0000256" key="1">
    <source>
        <dbReference type="SAM" id="MobiDB-lite"/>
    </source>
</evidence>
<feature type="compositionally biased region" description="Basic and acidic residues" evidence="1">
    <location>
        <begin position="244"/>
        <end position="258"/>
    </location>
</feature>
<dbReference type="Ensembl" id="ENSSLUT00000061190.1">
    <property type="protein sequence ID" value="ENSSLUP00000059500.1"/>
    <property type="gene ID" value="ENSSLUG00000025441.1"/>
</dbReference>
<dbReference type="InterPro" id="IPR036397">
    <property type="entry name" value="RNaseH_sf"/>
</dbReference>
<sequence length="316" mass="35945">MGKKGDLSNSERGMVVGARRAGLSIFHSAQLLGFSCPTISKVYKEWSEKGKTSSMRGQRRMGRLIPADRRSTLTQITTRYNRGMQPSICEATTRTTLRWMGYTNWKNVAWSDESRFLLRYSEGRVRIWRKQNENMEPSCLVTTGQAGGGVVMVWGMFFFRPLSTNWASFRCQSLPEHYINPIEHLWDVVERELRALDVHPTSLHQLQDAILSIWANISRECFQHLVESMPRRIEAVLKAKGGQTRKEERGKEPSHAGDTDDNGTVVVRKRITRKGTATRGTQSLVSGVKVLCCLPHPPPRPTSLRGFSPYQYYSLP</sequence>
<feature type="region of interest" description="Disordered" evidence="1">
    <location>
        <begin position="239"/>
        <end position="264"/>
    </location>
</feature>
<reference evidence="2" key="1">
    <citation type="submission" date="2025-08" db="UniProtKB">
        <authorList>
            <consortium name="Ensembl"/>
        </authorList>
    </citation>
    <scope>IDENTIFICATION</scope>
</reference>
<proteinExistence type="predicted"/>
<dbReference type="Proteomes" id="UP000694568">
    <property type="component" value="Unplaced"/>
</dbReference>
<name>A0A8D0AUU4_SANLU</name>
<organism evidence="2 3">
    <name type="scientific">Sander lucioperca</name>
    <name type="common">Pike-perch</name>
    <name type="synonym">Perca lucioperca</name>
    <dbReference type="NCBI Taxonomy" id="283035"/>
    <lineage>
        <taxon>Eukaryota</taxon>
        <taxon>Metazoa</taxon>
        <taxon>Chordata</taxon>
        <taxon>Craniata</taxon>
        <taxon>Vertebrata</taxon>
        <taxon>Euteleostomi</taxon>
        <taxon>Actinopterygii</taxon>
        <taxon>Neopterygii</taxon>
        <taxon>Teleostei</taxon>
        <taxon>Neoteleostei</taxon>
        <taxon>Acanthomorphata</taxon>
        <taxon>Eupercaria</taxon>
        <taxon>Perciformes</taxon>
        <taxon>Percoidei</taxon>
        <taxon>Percidae</taxon>
        <taxon>Luciopercinae</taxon>
        <taxon>Sander</taxon>
    </lineage>
</organism>
<evidence type="ECO:0000313" key="2">
    <source>
        <dbReference type="Ensembl" id="ENSSLUP00000059500.1"/>
    </source>
</evidence>
<protein>
    <recommendedName>
        <fullName evidence="4">Tc1-like transposase DDE domain-containing protein</fullName>
    </recommendedName>
</protein>
<reference evidence="2" key="2">
    <citation type="submission" date="2025-09" db="UniProtKB">
        <authorList>
            <consortium name="Ensembl"/>
        </authorList>
    </citation>
    <scope>IDENTIFICATION</scope>
</reference>
<dbReference type="GeneTree" id="ENSGT01150000286933"/>
<dbReference type="GO" id="GO:0003676">
    <property type="term" value="F:nucleic acid binding"/>
    <property type="evidence" value="ECO:0007669"/>
    <property type="project" value="InterPro"/>
</dbReference>
<dbReference type="Gene3D" id="3.30.420.10">
    <property type="entry name" value="Ribonuclease H-like superfamily/Ribonuclease H"/>
    <property type="match status" value="2"/>
</dbReference>
<dbReference type="AlphaFoldDB" id="A0A8D0AUU4"/>
<evidence type="ECO:0000313" key="3">
    <source>
        <dbReference type="Proteomes" id="UP000694568"/>
    </source>
</evidence>